<reference evidence="1" key="1">
    <citation type="journal article" date="2015" name="Nature">
        <title>Complex archaea that bridge the gap between prokaryotes and eukaryotes.</title>
        <authorList>
            <person name="Spang A."/>
            <person name="Saw J.H."/>
            <person name="Jorgensen S.L."/>
            <person name="Zaremba-Niedzwiedzka K."/>
            <person name="Martijn J."/>
            <person name="Lind A.E."/>
            <person name="van Eijk R."/>
            <person name="Schleper C."/>
            <person name="Guy L."/>
            <person name="Ettema T.J."/>
        </authorList>
    </citation>
    <scope>NUCLEOTIDE SEQUENCE</scope>
</reference>
<dbReference type="AlphaFoldDB" id="A0A0F9JDQ6"/>
<proteinExistence type="predicted"/>
<accession>A0A0F9JDQ6</accession>
<protein>
    <submittedName>
        <fullName evidence="1">Uncharacterized protein</fullName>
    </submittedName>
</protein>
<comment type="caution">
    <text evidence="1">The sequence shown here is derived from an EMBL/GenBank/DDBJ whole genome shotgun (WGS) entry which is preliminary data.</text>
</comment>
<dbReference type="EMBL" id="LAZR01011683">
    <property type="protein sequence ID" value="KKM60411.1"/>
    <property type="molecule type" value="Genomic_DNA"/>
</dbReference>
<evidence type="ECO:0000313" key="1">
    <source>
        <dbReference type="EMBL" id="KKM60411.1"/>
    </source>
</evidence>
<gene>
    <name evidence="1" type="ORF">LCGC14_1542120</name>
</gene>
<sequence length="68" mass="7536">MKRKALITGARPHPFEGPWVTLEEGSDWEMEGLRPGIRVEHVDGRARAIIEEASGDKRISVVAVERAA</sequence>
<organism evidence="1">
    <name type="scientific">marine sediment metagenome</name>
    <dbReference type="NCBI Taxonomy" id="412755"/>
    <lineage>
        <taxon>unclassified sequences</taxon>
        <taxon>metagenomes</taxon>
        <taxon>ecological metagenomes</taxon>
    </lineage>
</organism>
<name>A0A0F9JDQ6_9ZZZZ</name>